<evidence type="ECO:0000256" key="6">
    <source>
        <dbReference type="ARBA" id="ARBA00022989"/>
    </source>
</evidence>
<evidence type="ECO:0000313" key="9">
    <source>
        <dbReference type="EMBL" id="OXU21100.1"/>
    </source>
</evidence>
<gene>
    <name evidence="9" type="ORF">TSAR_015357</name>
</gene>
<feature type="transmembrane region" description="Helical" evidence="8">
    <location>
        <begin position="31"/>
        <end position="48"/>
    </location>
</feature>
<dbReference type="InterPro" id="IPR013657">
    <property type="entry name" value="SCL35B1-4/HUT1"/>
</dbReference>
<sequence>MGRQLFVTLIDTSGIKGLYNMTTHHHSTGKLIFCAAGIFVCYSYFAILQEKVTRGQYVDKGNTEKFTYMFALVFVQCVVNCIFAKVLLMTVMKQGEDTTKTSYYATCSLTYFLAMVCSNMALQFVNYPTQVVGKAGKPIPVMILGVLLGGKSYPLRKYCFVTLIVSGVVLFMFKDNVPSKKIEGEGFGQILLLLSLIMDGLTSAVQDKMRAEHKTKSGHMMFSMNIWSTFFSGAVILLTGELLGFLSFLQRHPSAFWHISTLSLCGALGQYFIFLTVTEFGPLTCSIATTTRKCFTVLASVVFFGNSLLPRQWVASFIVFLGLFLDSFYGKTKAVKKEIAN</sequence>
<dbReference type="GO" id="GO:0005459">
    <property type="term" value="F:UDP-galactose transmembrane transporter activity"/>
    <property type="evidence" value="ECO:0007669"/>
    <property type="project" value="TreeGrafter"/>
</dbReference>
<feature type="transmembrane region" description="Helical" evidence="8">
    <location>
        <begin position="68"/>
        <end position="91"/>
    </location>
</feature>
<dbReference type="STRING" id="543379.A0A232ERW7"/>
<name>A0A232ERW7_9HYME</name>
<dbReference type="PANTHER" id="PTHR10778:SF10">
    <property type="entry name" value="SOLUTE CARRIER FAMILY 35 MEMBER B1"/>
    <property type="match status" value="1"/>
</dbReference>
<proteinExistence type="inferred from homology"/>
<evidence type="ECO:0000256" key="8">
    <source>
        <dbReference type="SAM" id="Phobius"/>
    </source>
</evidence>
<dbReference type="AlphaFoldDB" id="A0A232ERW7"/>
<dbReference type="GO" id="GO:0005460">
    <property type="term" value="F:UDP-glucose transmembrane transporter activity"/>
    <property type="evidence" value="ECO:0007669"/>
    <property type="project" value="TreeGrafter"/>
</dbReference>
<dbReference type="GO" id="GO:0000139">
    <property type="term" value="C:Golgi membrane"/>
    <property type="evidence" value="ECO:0007669"/>
    <property type="project" value="TreeGrafter"/>
</dbReference>
<dbReference type="GO" id="GO:0005789">
    <property type="term" value="C:endoplasmic reticulum membrane"/>
    <property type="evidence" value="ECO:0007669"/>
    <property type="project" value="UniProtKB-SubCell"/>
</dbReference>
<feature type="transmembrane region" description="Helical" evidence="8">
    <location>
        <begin position="226"/>
        <end position="249"/>
    </location>
</feature>
<keyword evidence="4 8" id="KW-0812">Transmembrane</keyword>
<organism evidence="9 10">
    <name type="scientific">Trichomalopsis sarcophagae</name>
    <dbReference type="NCBI Taxonomy" id="543379"/>
    <lineage>
        <taxon>Eukaryota</taxon>
        <taxon>Metazoa</taxon>
        <taxon>Ecdysozoa</taxon>
        <taxon>Arthropoda</taxon>
        <taxon>Hexapoda</taxon>
        <taxon>Insecta</taxon>
        <taxon>Pterygota</taxon>
        <taxon>Neoptera</taxon>
        <taxon>Endopterygota</taxon>
        <taxon>Hymenoptera</taxon>
        <taxon>Apocrita</taxon>
        <taxon>Proctotrupomorpha</taxon>
        <taxon>Chalcidoidea</taxon>
        <taxon>Pteromalidae</taxon>
        <taxon>Pteromalinae</taxon>
        <taxon>Trichomalopsis</taxon>
    </lineage>
</organism>
<evidence type="ECO:0008006" key="11">
    <source>
        <dbReference type="Google" id="ProtNLM"/>
    </source>
</evidence>
<feature type="transmembrane region" description="Helical" evidence="8">
    <location>
        <begin position="157"/>
        <end position="174"/>
    </location>
</feature>
<reference evidence="9 10" key="1">
    <citation type="journal article" date="2017" name="Curr. Biol.">
        <title>The Evolution of Venom by Co-option of Single-Copy Genes.</title>
        <authorList>
            <person name="Martinson E.O."/>
            <person name="Mrinalini"/>
            <person name="Kelkar Y.D."/>
            <person name="Chang C.H."/>
            <person name="Werren J.H."/>
        </authorList>
    </citation>
    <scope>NUCLEOTIDE SEQUENCE [LARGE SCALE GENOMIC DNA]</scope>
    <source>
        <strain evidence="9 10">Alberta</strain>
        <tissue evidence="9">Whole body</tissue>
    </source>
</reference>
<feature type="transmembrane region" description="Helical" evidence="8">
    <location>
        <begin position="103"/>
        <end position="125"/>
    </location>
</feature>
<dbReference type="InterPro" id="IPR037185">
    <property type="entry name" value="EmrE-like"/>
</dbReference>
<feature type="transmembrane region" description="Helical" evidence="8">
    <location>
        <begin position="186"/>
        <end position="205"/>
    </location>
</feature>
<dbReference type="Proteomes" id="UP000215335">
    <property type="component" value="Unassembled WGS sequence"/>
</dbReference>
<evidence type="ECO:0000256" key="3">
    <source>
        <dbReference type="ARBA" id="ARBA00022448"/>
    </source>
</evidence>
<evidence type="ECO:0000256" key="2">
    <source>
        <dbReference type="ARBA" id="ARBA00010694"/>
    </source>
</evidence>
<evidence type="ECO:0000313" key="10">
    <source>
        <dbReference type="Proteomes" id="UP000215335"/>
    </source>
</evidence>
<dbReference type="PANTHER" id="PTHR10778">
    <property type="entry name" value="SOLUTE CARRIER FAMILY 35 MEMBER B"/>
    <property type="match status" value="1"/>
</dbReference>
<evidence type="ECO:0000256" key="5">
    <source>
        <dbReference type="ARBA" id="ARBA00022824"/>
    </source>
</evidence>
<comment type="caution">
    <text evidence="9">The sequence shown here is derived from an EMBL/GenBank/DDBJ whole genome shotgun (WGS) entry which is preliminary data.</text>
</comment>
<dbReference type="SUPFAM" id="SSF103481">
    <property type="entry name" value="Multidrug resistance efflux transporter EmrE"/>
    <property type="match status" value="2"/>
</dbReference>
<dbReference type="Gene3D" id="1.10.3730.20">
    <property type="match status" value="1"/>
</dbReference>
<keyword evidence="5" id="KW-0256">Endoplasmic reticulum</keyword>
<keyword evidence="10" id="KW-1185">Reference proteome</keyword>
<keyword evidence="6 8" id="KW-1133">Transmembrane helix</keyword>
<keyword evidence="3" id="KW-0813">Transport</keyword>
<dbReference type="Pfam" id="PF08449">
    <property type="entry name" value="UAA"/>
    <property type="match status" value="1"/>
</dbReference>
<feature type="transmembrane region" description="Helical" evidence="8">
    <location>
        <begin position="255"/>
        <end position="278"/>
    </location>
</feature>
<protein>
    <recommendedName>
        <fullName evidence="11">Sugar phosphate transporter domain-containing protein</fullName>
    </recommendedName>
</protein>
<comment type="similarity">
    <text evidence="2">Belongs to the nucleotide-sugar transporter family. SLC35B subfamily.</text>
</comment>
<evidence type="ECO:0000256" key="1">
    <source>
        <dbReference type="ARBA" id="ARBA00004477"/>
    </source>
</evidence>
<keyword evidence="7 8" id="KW-0472">Membrane</keyword>
<dbReference type="OrthoDB" id="78344at2759"/>
<dbReference type="EMBL" id="NNAY01002542">
    <property type="protein sequence ID" value="OXU21100.1"/>
    <property type="molecule type" value="Genomic_DNA"/>
</dbReference>
<comment type="subcellular location">
    <subcellularLocation>
        <location evidence="1">Endoplasmic reticulum membrane</location>
        <topology evidence="1">Multi-pass membrane protein</topology>
    </subcellularLocation>
</comment>
<evidence type="ECO:0000256" key="7">
    <source>
        <dbReference type="ARBA" id="ARBA00023136"/>
    </source>
</evidence>
<accession>A0A232ERW7</accession>
<evidence type="ECO:0000256" key="4">
    <source>
        <dbReference type="ARBA" id="ARBA00022692"/>
    </source>
</evidence>
<feature type="transmembrane region" description="Helical" evidence="8">
    <location>
        <begin position="313"/>
        <end position="329"/>
    </location>
</feature>